<keyword evidence="1" id="KW-0234">DNA repair</keyword>
<keyword evidence="1" id="KW-0233">DNA recombination</keyword>
<keyword evidence="1" id="KW-0378">Hydrolase</keyword>
<dbReference type="AlphaFoldDB" id="A0A067S218"/>
<comment type="cofactor">
    <cofactor evidence="1">
        <name>Mg(2+)</name>
        <dbReference type="ChEBI" id="CHEBI:18420"/>
    </cofactor>
</comment>
<dbReference type="GO" id="GO:0006281">
    <property type="term" value="P:DNA repair"/>
    <property type="evidence" value="ECO:0007669"/>
    <property type="project" value="UniProtKB-KW"/>
</dbReference>
<keyword evidence="1" id="KW-0547">Nucleotide-binding</keyword>
<feature type="domain" description="DNA helicase Pif1-like DEAD-box helicase" evidence="2">
    <location>
        <begin position="15"/>
        <end position="44"/>
    </location>
</feature>
<name>A0A067S218_GALM3</name>
<dbReference type="GO" id="GO:0005524">
    <property type="term" value="F:ATP binding"/>
    <property type="evidence" value="ECO:0007669"/>
    <property type="project" value="UniProtKB-KW"/>
</dbReference>
<dbReference type="GO" id="GO:0016887">
    <property type="term" value="F:ATP hydrolysis activity"/>
    <property type="evidence" value="ECO:0007669"/>
    <property type="project" value="RHEA"/>
</dbReference>
<feature type="non-terminal residue" evidence="3">
    <location>
        <position position="69"/>
    </location>
</feature>
<dbReference type="HOGENOM" id="CLU_2800922_0_0_1"/>
<keyword evidence="1" id="KW-0067">ATP-binding</keyword>
<evidence type="ECO:0000313" key="3">
    <source>
        <dbReference type="EMBL" id="KDR64836.1"/>
    </source>
</evidence>
<accession>A0A067S218</accession>
<dbReference type="EC" id="5.6.2.3" evidence="1"/>
<dbReference type="GO" id="GO:0006310">
    <property type="term" value="P:DNA recombination"/>
    <property type="evidence" value="ECO:0007669"/>
    <property type="project" value="UniProtKB-KW"/>
</dbReference>
<dbReference type="Proteomes" id="UP000027222">
    <property type="component" value="Unassembled WGS sequence"/>
</dbReference>
<dbReference type="Pfam" id="PF05970">
    <property type="entry name" value="PIF1"/>
    <property type="match status" value="1"/>
</dbReference>
<proteinExistence type="inferred from homology"/>
<comment type="similarity">
    <text evidence="1">Belongs to the helicase family.</text>
</comment>
<sequence>MLSCLDLYKISAQLAKLKNIVDNPFGGMNMIFAGDFAQLAPVKGASLYSGGVGTTINAAMTEPGQQTAI</sequence>
<keyword evidence="1" id="KW-0227">DNA damage</keyword>
<evidence type="ECO:0000259" key="2">
    <source>
        <dbReference type="Pfam" id="PF05970"/>
    </source>
</evidence>
<keyword evidence="1" id="KW-0347">Helicase</keyword>
<evidence type="ECO:0000313" key="4">
    <source>
        <dbReference type="Proteomes" id="UP000027222"/>
    </source>
</evidence>
<gene>
    <name evidence="3" type="ORF">GALMADRAFT_82616</name>
</gene>
<dbReference type="OrthoDB" id="432234at2759"/>
<comment type="catalytic activity">
    <reaction evidence="1">
        <text>ATP + H2O = ADP + phosphate + H(+)</text>
        <dbReference type="Rhea" id="RHEA:13065"/>
        <dbReference type="ChEBI" id="CHEBI:15377"/>
        <dbReference type="ChEBI" id="CHEBI:15378"/>
        <dbReference type="ChEBI" id="CHEBI:30616"/>
        <dbReference type="ChEBI" id="CHEBI:43474"/>
        <dbReference type="ChEBI" id="CHEBI:456216"/>
        <dbReference type="EC" id="5.6.2.3"/>
    </reaction>
</comment>
<dbReference type="GO" id="GO:0043139">
    <property type="term" value="F:5'-3' DNA helicase activity"/>
    <property type="evidence" value="ECO:0007669"/>
    <property type="project" value="UniProtKB-EC"/>
</dbReference>
<dbReference type="GO" id="GO:0000723">
    <property type="term" value="P:telomere maintenance"/>
    <property type="evidence" value="ECO:0007669"/>
    <property type="project" value="InterPro"/>
</dbReference>
<organism evidence="3 4">
    <name type="scientific">Galerina marginata (strain CBS 339.88)</name>
    <dbReference type="NCBI Taxonomy" id="685588"/>
    <lineage>
        <taxon>Eukaryota</taxon>
        <taxon>Fungi</taxon>
        <taxon>Dikarya</taxon>
        <taxon>Basidiomycota</taxon>
        <taxon>Agaricomycotina</taxon>
        <taxon>Agaricomycetes</taxon>
        <taxon>Agaricomycetidae</taxon>
        <taxon>Agaricales</taxon>
        <taxon>Agaricineae</taxon>
        <taxon>Strophariaceae</taxon>
        <taxon>Galerina</taxon>
    </lineage>
</organism>
<dbReference type="InterPro" id="IPR010285">
    <property type="entry name" value="DNA_helicase_pif1-like_DEAD"/>
</dbReference>
<protein>
    <recommendedName>
        <fullName evidence="1">ATP-dependent DNA helicase</fullName>
        <ecNumber evidence="1">5.6.2.3</ecNumber>
    </recommendedName>
</protein>
<dbReference type="EMBL" id="KL142745">
    <property type="protein sequence ID" value="KDR64836.1"/>
    <property type="molecule type" value="Genomic_DNA"/>
</dbReference>
<keyword evidence="4" id="KW-1185">Reference proteome</keyword>
<reference evidence="4" key="1">
    <citation type="journal article" date="2014" name="Proc. Natl. Acad. Sci. U.S.A.">
        <title>Extensive sampling of basidiomycete genomes demonstrates inadequacy of the white-rot/brown-rot paradigm for wood decay fungi.</title>
        <authorList>
            <person name="Riley R."/>
            <person name="Salamov A.A."/>
            <person name="Brown D.W."/>
            <person name="Nagy L.G."/>
            <person name="Floudas D."/>
            <person name="Held B.W."/>
            <person name="Levasseur A."/>
            <person name="Lombard V."/>
            <person name="Morin E."/>
            <person name="Otillar R."/>
            <person name="Lindquist E.A."/>
            <person name="Sun H."/>
            <person name="LaButti K.M."/>
            <person name="Schmutz J."/>
            <person name="Jabbour D."/>
            <person name="Luo H."/>
            <person name="Baker S.E."/>
            <person name="Pisabarro A.G."/>
            <person name="Walton J.D."/>
            <person name="Blanchette R.A."/>
            <person name="Henrissat B."/>
            <person name="Martin F."/>
            <person name="Cullen D."/>
            <person name="Hibbett D.S."/>
            <person name="Grigoriev I.V."/>
        </authorList>
    </citation>
    <scope>NUCLEOTIDE SEQUENCE [LARGE SCALE GENOMIC DNA]</scope>
    <source>
        <strain evidence="4">CBS 339.88</strain>
    </source>
</reference>
<evidence type="ECO:0000256" key="1">
    <source>
        <dbReference type="RuleBase" id="RU363044"/>
    </source>
</evidence>